<dbReference type="PANTHER" id="PTHR35103">
    <property type="entry name" value="OS06G0115700 PROTEIN"/>
    <property type="match status" value="1"/>
</dbReference>
<feature type="compositionally biased region" description="Pro residues" evidence="1">
    <location>
        <begin position="98"/>
        <end position="107"/>
    </location>
</feature>
<evidence type="ECO:0000256" key="1">
    <source>
        <dbReference type="SAM" id="MobiDB-lite"/>
    </source>
</evidence>
<dbReference type="OrthoDB" id="1723663at2759"/>
<dbReference type="PANTHER" id="PTHR35103:SF1">
    <property type="entry name" value="OS06G0115700 PROTEIN"/>
    <property type="match status" value="1"/>
</dbReference>
<organism evidence="2 3">
    <name type="scientific">Cajanus cajan</name>
    <name type="common">Pigeon pea</name>
    <name type="synonym">Cajanus indicus</name>
    <dbReference type="NCBI Taxonomy" id="3821"/>
    <lineage>
        <taxon>Eukaryota</taxon>
        <taxon>Viridiplantae</taxon>
        <taxon>Streptophyta</taxon>
        <taxon>Embryophyta</taxon>
        <taxon>Tracheophyta</taxon>
        <taxon>Spermatophyta</taxon>
        <taxon>Magnoliopsida</taxon>
        <taxon>eudicotyledons</taxon>
        <taxon>Gunneridae</taxon>
        <taxon>Pentapetalae</taxon>
        <taxon>rosids</taxon>
        <taxon>fabids</taxon>
        <taxon>Fabales</taxon>
        <taxon>Fabaceae</taxon>
        <taxon>Papilionoideae</taxon>
        <taxon>50 kb inversion clade</taxon>
        <taxon>NPAAA clade</taxon>
        <taxon>indigoferoid/millettioid clade</taxon>
        <taxon>Phaseoleae</taxon>
        <taxon>Cajanus</taxon>
    </lineage>
</organism>
<feature type="compositionally biased region" description="Basic and acidic residues" evidence="1">
    <location>
        <begin position="143"/>
        <end position="153"/>
    </location>
</feature>
<feature type="compositionally biased region" description="Acidic residues" evidence="1">
    <location>
        <begin position="119"/>
        <end position="128"/>
    </location>
</feature>
<name>A0A151SF09_CAJCA</name>
<dbReference type="Proteomes" id="UP000075243">
    <property type="component" value="Unassembled WGS sequence"/>
</dbReference>
<dbReference type="STRING" id="3821.A0A151SF09"/>
<protein>
    <submittedName>
        <fullName evidence="2">Uncharacterized protein</fullName>
    </submittedName>
</protein>
<dbReference type="OMA" id="NSERVNP"/>
<gene>
    <name evidence="2" type="ORF">KK1_024766</name>
</gene>
<sequence>MVVSLGPGKFYGTSLPRPRIYTDVKFNDHRVDPPLPVNDPLMSWAEEAHWSMGGLSFKRLRLQGKIEGNVQRLRTQRQKAQAHSQSPTPPRGSKRPSSPSPSPPPAPVITKRRKLMDLIQEEEEEEEIEPPRSAVRKSRLVKKLGDDFDKVASENDASDTTPFKARSRRLVKGGEPVKKTLLQETEKSKNPKVKKSTSESETSPRVRVSPRLVKRVSN</sequence>
<evidence type="ECO:0000313" key="2">
    <source>
        <dbReference type="EMBL" id="KYP53385.1"/>
    </source>
</evidence>
<dbReference type="EMBL" id="KQ483414">
    <property type="protein sequence ID" value="KYP53385.1"/>
    <property type="molecule type" value="Genomic_DNA"/>
</dbReference>
<evidence type="ECO:0000313" key="3">
    <source>
        <dbReference type="Proteomes" id="UP000075243"/>
    </source>
</evidence>
<feature type="region of interest" description="Disordered" evidence="1">
    <location>
        <begin position="72"/>
        <end position="218"/>
    </location>
</feature>
<proteinExistence type="predicted"/>
<dbReference type="AlphaFoldDB" id="A0A151SF09"/>
<dbReference type="Gramene" id="C.cajan_23964.t">
    <property type="protein sequence ID" value="C.cajan_23964.t.cds1"/>
    <property type="gene ID" value="C.cajan_23964"/>
</dbReference>
<keyword evidence="3" id="KW-1185">Reference proteome</keyword>
<reference evidence="2" key="1">
    <citation type="journal article" date="2012" name="Nat. Biotechnol.">
        <title>Draft genome sequence of pigeonpea (Cajanus cajan), an orphan legume crop of resource-poor farmers.</title>
        <authorList>
            <person name="Varshney R.K."/>
            <person name="Chen W."/>
            <person name="Li Y."/>
            <person name="Bharti A.K."/>
            <person name="Saxena R.K."/>
            <person name="Schlueter J.A."/>
            <person name="Donoghue M.T."/>
            <person name="Azam S."/>
            <person name="Fan G."/>
            <person name="Whaley A.M."/>
            <person name="Farmer A.D."/>
            <person name="Sheridan J."/>
            <person name="Iwata A."/>
            <person name="Tuteja R."/>
            <person name="Penmetsa R.V."/>
            <person name="Wu W."/>
            <person name="Upadhyaya H.D."/>
            <person name="Yang S.P."/>
            <person name="Shah T."/>
            <person name="Saxena K.B."/>
            <person name="Michael T."/>
            <person name="McCombie W.R."/>
            <person name="Yang B."/>
            <person name="Zhang G."/>
            <person name="Yang H."/>
            <person name="Wang J."/>
            <person name="Spillane C."/>
            <person name="Cook D.R."/>
            <person name="May G.D."/>
            <person name="Xu X."/>
            <person name="Jackson S.A."/>
        </authorList>
    </citation>
    <scope>NUCLEOTIDE SEQUENCE [LARGE SCALE GENOMIC DNA]</scope>
</reference>
<accession>A0A151SF09</accession>